<evidence type="ECO:0000259" key="8">
    <source>
        <dbReference type="Pfam" id="PF08281"/>
    </source>
</evidence>
<dbReference type="SUPFAM" id="SSF88946">
    <property type="entry name" value="Sigma2 domain of RNA polymerase sigma factors"/>
    <property type="match status" value="1"/>
</dbReference>
<dbReference type="PANTHER" id="PTHR43133:SF51">
    <property type="entry name" value="RNA POLYMERASE SIGMA FACTOR"/>
    <property type="match status" value="1"/>
</dbReference>
<dbReference type="InterPro" id="IPR014284">
    <property type="entry name" value="RNA_pol_sigma-70_dom"/>
</dbReference>
<gene>
    <name evidence="9" type="ORF">F7D73_00300</name>
</gene>
<evidence type="ECO:0000256" key="4">
    <source>
        <dbReference type="ARBA" id="ARBA00023125"/>
    </source>
</evidence>
<evidence type="ECO:0000259" key="7">
    <source>
        <dbReference type="Pfam" id="PF04542"/>
    </source>
</evidence>
<evidence type="ECO:0000256" key="5">
    <source>
        <dbReference type="ARBA" id="ARBA00023163"/>
    </source>
</evidence>
<dbReference type="PROSITE" id="PS01063">
    <property type="entry name" value="SIGMA70_ECF"/>
    <property type="match status" value="1"/>
</dbReference>
<dbReference type="InterPro" id="IPR013324">
    <property type="entry name" value="RNA_pol_sigma_r3/r4-like"/>
</dbReference>
<sequence length="179" mass="20547">MIKDKELLEMLSDPKTQRAGFTVLVSQYSETLYWKIRNIVLNHDDADDILQNVFIKAWTNLATFQGKSSLSTWLYRIAINEALDFLRKKKQATQVSADDEPGIASRLLADEYFDGDEIQAHLQEAVALLPDVQRTVFTLKYFDNMKYSEISKILSTSEGALKASYHLAVKKITEFLQKY</sequence>
<evidence type="ECO:0000313" key="9">
    <source>
        <dbReference type="EMBL" id="MQN79429.1"/>
    </source>
</evidence>
<comment type="similarity">
    <text evidence="1 6">Belongs to the sigma-70 factor family. ECF subfamily.</text>
</comment>
<protein>
    <recommendedName>
        <fullName evidence="6">RNA polymerase sigma factor</fullName>
    </recommendedName>
</protein>
<accession>A0A6G1TWY7</accession>
<feature type="domain" description="RNA polymerase sigma factor 70 region 4 type 2" evidence="8">
    <location>
        <begin position="122"/>
        <end position="172"/>
    </location>
</feature>
<dbReference type="PANTHER" id="PTHR43133">
    <property type="entry name" value="RNA POLYMERASE ECF-TYPE SIGMA FACTO"/>
    <property type="match status" value="1"/>
</dbReference>
<dbReference type="SUPFAM" id="SSF88659">
    <property type="entry name" value="Sigma3 and sigma4 domains of RNA polymerase sigma factors"/>
    <property type="match status" value="1"/>
</dbReference>
<dbReference type="InterPro" id="IPR013325">
    <property type="entry name" value="RNA_pol_sigma_r2"/>
</dbReference>
<organism evidence="9 10">
    <name type="scientific">Segatella copri</name>
    <dbReference type="NCBI Taxonomy" id="165179"/>
    <lineage>
        <taxon>Bacteria</taxon>
        <taxon>Pseudomonadati</taxon>
        <taxon>Bacteroidota</taxon>
        <taxon>Bacteroidia</taxon>
        <taxon>Bacteroidales</taxon>
        <taxon>Prevotellaceae</taxon>
        <taxon>Segatella</taxon>
    </lineage>
</organism>
<dbReference type="Pfam" id="PF08281">
    <property type="entry name" value="Sigma70_r4_2"/>
    <property type="match status" value="1"/>
</dbReference>
<evidence type="ECO:0000256" key="1">
    <source>
        <dbReference type="ARBA" id="ARBA00010641"/>
    </source>
</evidence>
<name>A0A6G1TWY7_9BACT</name>
<dbReference type="Proteomes" id="UP000480425">
    <property type="component" value="Unassembled WGS sequence"/>
</dbReference>
<dbReference type="Pfam" id="PF04542">
    <property type="entry name" value="Sigma70_r2"/>
    <property type="match status" value="1"/>
</dbReference>
<dbReference type="GO" id="GO:0003677">
    <property type="term" value="F:DNA binding"/>
    <property type="evidence" value="ECO:0007669"/>
    <property type="project" value="UniProtKB-KW"/>
</dbReference>
<dbReference type="CDD" id="cd06171">
    <property type="entry name" value="Sigma70_r4"/>
    <property type="match status" value="1"/>
</dbReference>
<evidence type="ECO:0000256" key="6">
    <source>
        <dbReference type="RuleBase" id="RU000716"/>
    </source>
</evidence>
<dbReference type="Gene3D" id="1.10.1740.10">
    <property type="match status" value="1"/>
</dbReference>
<dbReference type="OrthoDB" id="9780326at2"/>
<dbReference type="InterPro" id="IPR000838">
    <property type="entry name" value="RNA_pol_sigma70_ECF_CS"/>
</dbReference>
<dbReference type="GO" id="GO:0016987">
    <property type="term" value="F:sigma factor activity"/>
    <property type="evidence" value="ECO:0007669"/>
    <property type="project" value="UniProtKB-KW"/>
</dbReference>
<dbReference type="InterPro" id="IPR036388">
    <property type="entry name" value="WH-like_DNA-bd_sf"/>
</dbReference>
<keyword evidence="3 6" id="KW-0731">Sigma factor</keyword>
<dbReference type="InterPro" id="IPR013249">
    <property type="entry name" value="RNA_pol_sigma70_r4_t2"/>
</dbReference>
<evidence type="ECO:0000256" key="3">
    <source>
        <dbReference type="ARBA" id="ARBA00023082"/>
    </source>
</evidence>
<proteinExistence type="inferred from homology"/>
<dbReference type="EMBL" id="VZCB01000003">
    <property type="protein sequence ID" value="MQN79429.1"/>
    <property type="molecule type" value="Genomic_DNA"/>
</dbReference>
<comment type="caution">
    <text evidence="9">The sequence shown here is derived from an EMBL/GenBank/DDBJ whole genome shotgun (WGS) entry which is preliminary data.</text>
</comment>
<keyword evidence="5 6" id="KW-0804">Transcription</keyword>
<keyword evidence="2 6" id="KW-0805">Transcription regulation</keyword>
<keyword evidence="4 6" id="KW-0238">DNA-binding</keyword>
<dbReference type="InterPro" id="IPR007627">
    <property type="entry name" value="RNA_pol_sigma70_r2"/>
</dbReference>
<reference evidence="9 10" key="1">
    <citation type="submission" date="2019-09" db="EMBL/GenBank/DDBJ databases">
        <title>Distinct polysaccharide growth profiles of human intestinal Prevotella copri isolates.</title>
        <authorList>
            <person name="Fehlner-Peach H."/>
            <person name="Magnabosco C."/>
            <person name="Raghavan V."/>
            <person name="Scher J.U."/>
            <person name="Tett A."/>
            <person name="Cox L.M."/>
            <person name="Gottsegen C."/>
            <person name="Watters A."/>
            <person name="Wiltshire- Gordon J.D."/>
            <person name="Segata N."/>
            <person name="Bonneau R."/>
            <person name="Littman D.R."/>
        </authorList>
    </citation>
    <scope>NUCLEOTIDE SEQUENCE [LARGE SCALE GENOMIC DNA]</scope>
    <source>
        <strain evidence="10">iA622</strain>
    </source>
</reference>
<dbReference type="AlphaFoldDB" id="A0A6G1TWY7"/>
<dbReference type="NCBIfam" id="TIGR02937">
    <property type="entry name" value="sigma70-ECF"/>
    <property type="match status" value="1"/>
</dbReference>
<evidence type="ECO:0000313" key="10">
    <source>
        <dbReference type="Proteomes" id="UP000480425"/>
    </source>
</evidence>
<dbReference type="InterPro" id="IPR039425">
    <property type="entry name" value="RNA_pol_sigma-70-like"/>
</dbReference>
<dbReference type="GO" id="GO:0006352">
    <property type="term" value="P:DNA-templated transcription initiation"/>
    <property type="evidence" value="ECO:0007669"/>
    <property type="project" value="InterPro"/>
</dbReference>
<feature type="domain" description="RNA polymerase sigma-70 region 2" evidence="7">
    <location>
        <begin position="24"/>
        <end position="90"/>
    </location>
</feature>
<dbReference type="Gene3D" id="1.10.10.10">
    <property type="entry name" value="Winged helix-like DNA-binding domain superfamily/Winged helix DNA-binding domain"/>
    <property type="match status" value="1"/>
</dbReference>
<dbReference type="RefSeq" id="WP_153121758.1">
    <property type="nucleotide sequence ID" value="NZ_VZCB01000003.1"/>
</dbReference>
<evidence type="ECO:0000256" key="2">
    <source>
        <dbReference type="ARBA" id="ARBA00023015"/>
    </source>
</evidence>